<sequence>MTKRFDYVIVGAGSAGCVLANRLSADPDVQVCLIEAGGSDRNPLVYTPMGVIAALAGGLFNWKFNTPPQPTMGNREIYCPRGKTLGGSSSINAMLYVRGQAEDYDAWAAAGNAGWSFQDVLPYFRKAQNQERGENQWHGVGGPLNVAEIRNHHPLCQAFIDAGAEMGYPRNDDFNGASQEGFGWYQTTQKNGQRHSAAAAYLHPVLAERRNLTVMTHTRTHKILFEGKRAVGVEVEHDGSLYTIHADREVILSGGAFGSPQLLLLSGVGPADKLAAHGISQVHELPGVGENLQEHVDVLVVAKDKTATSWGVLRPLQMLRNVRDLFRYIFRRDGMLSSTIAEAGAFIKSDDSVPTPDLQLHITPLAMDDHGRNPAYYFKYGMSVHVCYLRPHSRGSVALNSGNPADDPRIDLNLLSDPRDTRAMVKGVKILRDLFRAQSLDFSFDGEIDPGDKLNSDAEIETFLRMKANHVYHPVGTCKMGSDAMAVVDAELKVHGLDNLRVVDASIMPTLISGNTNAPTIMIAEKAADMILQSGATAAIESAA</sequence>
<name>K4KME9_SIMAS</name>
<evidence type="ECO:0000256" key="1">
    <source>
        <dbReference type="ARBA" id="ARBA00001974"/>
    </source>
</evidence>
<dbReference type="PIRSF" id="PIRSF000137">
    <property type="entry name" value="Alcohol_oxidase"/>
    <property type="match status" value="1"/>
</dbReference>
<feature type="domain" description="Glucose-methanol-choline oxidoreductase N-terminal" evidence="6">
    <location>
        <begin position="82"/>
        <end position="105"/>
    </location>
</feature>
<dbReference type="Gene3D" id="3.30.560.10">
    <property type="entry name" value="Glucose Oxidase, domain 3"/>
    <property type="match status" value="1"/>
</dbReference>
<evidence type="ECO:0000256" key="4">
    <source>
        <dbReference type="ARBA" id="ARBA00022827"/>
    </source>
</evidence>
<keyword evidence="9" id="KW-1185">Reference proteome</keyword>
<dbReference type="InterPro" id="IPR036188">
    <property type="entry name" value="FAD/NAD-bd_sf"/>
</dbReference>
<dbReference type="OrthoDB" id="9785276at2"/>
<evidence type="ECO:0000313" key="8">
    <source>
        <dbReference type="EMBL" id="AFU99410.1"/>
    </source>
</evidence>
<gene>
    <name evidence="8" type="ordered locus">M5M_11165</name>
</gene>
<dbReference type="PROSITE" id="PS00623">
    <property type="entry name" value="GMC_OXRED_1"/>
    <property type="match status" value="1"/>
</dbReference>
<dbReference type="Pfam" id="PF00732">
    <property type="entry name" value="GMC_oxred_N"/>
    <property type="match status" value="1"/>
</dbReference>
<comment type="similarity">
    <text evidence="2 5">Belongs to the GMC oxidoreductase family.</text>
</comment>
<accession>K4KME9</accession>
<dbReference type="InterPro" id="IPR007867">
    <property type="entry name" value="GMC_OxRtase_C"/>
</dbReference>
<dbReference type="GO" id="GO:0016614">
    <property type="term" value="F:oxidoreductase activity, acting on CH-OH group of donors"/>
    <property type="evidence" value="ECO:0007669"/>
    <property type="project" value="InterPro"/>
</dbReference>
<dbReference type="Gene3D" id="3.50.50.60">
    <property type="entry name" value="FAD/NAD(P)-binding domain"/>
    <property type="match status" value="1"/>
</dbReference>
<dbReference type="GO" id="GO:0050660">
    <property type="term" value="F:flavin adenine dinucleotide binding"/>
    <property type="evidence" value="ECO:0007669"/>
    <property type="project" value="InterPro"/>
</dbReference>
<proteinExistence type="inferred from homology"/>
<dbReference type="RefSeq" id="WP_015047574.1">
    <property type="nucleotide sequence ID" value="NC_018868.3"/>
</dbReference>
<protein>
    <submittedName>
        <fullName evidence="8">Alcohol/choline dehydrogenase</fullName>
    </submittedName>
</protein>
<reference evidence="8 9" key="1">
    <citation type="journal article" date="2013" name="Genome Announc.">
        <title>Complete genome sequence of Simiduia agarivorans SA1(T), a marine bacterium able to degrade a variety of polysaccharides.</title>
        <authorList>
            <person name="Lin S.Y."/>
            <person name="Shieh W.Y."/>
            <person name="Chen J.S."/>
            <person name="Tang S.L."/>
        </authorList>
    </citation>
    <scope>NUCLEOTIDE SEQUENCE [LARGE SCALE GENOMIC DNA]</scope>
    <source>
        <strain evidence="9">DSM 21679 / JCM 13881 / BCRC 17597 / SA1</strain>
    </source>
</reference>
<dbReference type="InterPro" id="IPR012132">
    <property type="entry name" value="GMC_OxRdtase"/>
</dbReference>
<feature type="domain" description="Glucose-methanol-choline oxidoreductase N-terminal" evidence="7">
    <location>
        <begin position="255"/>
        <end position="269"/>
    </location>
</feature>
<evidence type="ECO:0000256" key="2">
    <source>
        <dbReference type="ARBA" id="ARBA00010790"/>
    </source>
</evidence>
<dbReference type="HOGENOM" id="CLU_002865_7_2_6"/>
<evidence type="ECO:0000256" key="5">
    <source>
        <dbReference type="RuleBase" id="RU003968"/>
    </source>
</evidence>
<dbReference type="AlphaFoldDB" id="K4KME9"/>
<dbReference type="PROSITE" id="PS00624">
    <property type="entry name" value="GMC_OXRED_2"/>
    <property type="match status" value="1"/>
</dbReference>
<evidence type="ECO:0000313" key="9">
    <source>
        <dbReference type="Proteomes" id="UP000000466"/>
    </source>
</evidence>
<comment type="cofactor">
    <cofactor evidence="1">
        <name>FAD</name>
        <dbReference type="ChEBI" id="CHEBI:57692"/>
    </cofactor>
</comment>
<evidence type="ECO:0000259" key="7">
    <source>
        <dbReference type="PROSITE" id="PS00624"/>
    </source>
</evidence>
<dbReference type="Proteomes" id="UP000000466">
    <property type="component" value="Chromosome"/>
</dbReference>
<dbReference type="eggNOG" id="COG2303">
    <property type="taxonomic scope" value="Bacteria"/>
</dbReference>
<dbReference type="NCBIfam" id="NF002550">
    <property type="entry name" value="PRK02106.1"/>
    <property type="match status" value="1"/>
</dbReference>
<dbReference type="STRING" id="1117647.M5M_11165"/>
<dbReference type="PANTHER" id="PTHR11552:SF147">
    <property type="entry name" value="CHOLINE DEHYDROGENASE, MITOCHONDRIAL"/>
    <property type="match status" value="1"/>
</dbReference>
<dbReference type="InterPro" id="IPR000172">
    <property type="entry name" value="GMC_OxRdtase_N"/>
</dbReference>
<dbReference type="PROSITE" id="PS51257">
    <property type="entry name" value="PROKAR_LIPOPROTEIN"/>
    <property type="match status" value="1"/>
</dbReference>
<dbReference type="KEGG" id="saga:M5M_11165"/>
<dbReference type="EMBL" id="CP003746">
    <property type="protein sequence ID" value="AFU99410.1"/>
    <property type="molecule type" value="Genomic_DNA"/>
</dbReference>
<dbReference type="Pfam" id="PF05199">
    <property type="entry name" value="GMC_oxred_C"/>
    <property type="match status" value="1"/>
</dbReference>
<keyword evidence="3 5" id="KW-0285">Flavoprotein</keyword>
<organism evidence="8 9">
    <name type="scientific">Simiduia agarivorans (strain DSM 21679 / JCM 13881 / BCRC 17597 / SA1)</name>
    <dbReference type="NCBI Taxonomy" id="1117647"/>
    <lineage>
        <taxon>Bacteria</taxon>
        <taxon>Pseudomonadati</taxon>
        <taxon>Pseudomonadota</taxon>
        <taxon>Gammaproteobacteria</taxon>
        <taxon>Cellvibrionales</taxon>
        <taxon>Cellvibrionaceae</taxon>
        <taxon>Simiduia</taxon>
    </lineage>
</organism>
<keyword evidence="4 5" id="KW-0274">FAD</keyword>
<dbReference type="SUPFAM" id="SSF54373">
    <property type="entry name" value="FAD-linked reductases, C-terminal domain"/>
    <property type="match status" value="1"/>
</dbReference>
<evidence type="ECO:0000259" key="6">
    <source>
        <dbReference type="PROSITE" id="PS00623"/>
    </source>
</evidence>
<evidence type="ECO:0000256" key="3">
    <source>
        <dbReference type="ARBA" id="ARBA00022630"/>
    </source>
</evidence>
<dbReference type="PANTHER" id="PTHR11552">
    <property type="entry name" value="GLUCOSE-METHANOL-CHOLINE GMC OXIDOREDUCTASE"/>
    <property type="match status" value="1"/>
</dbReference>
<dbReference type="SUPFAM" id="SSF51905">
    <property type="entry name" value="FAD/NAD(P)-binding domain"/>
    <property type="match status" value="1"/>
</dbReference>